<keyword evidence="3" id="KW-0804">Transcription</keyword>
<gene>
    <name evidence="6" type="ORF">SAMN04488125_13518</name>
</gene>
<dbReference type="InterPro" id="IPR036388">
    <property type="entry name" value="WH-like_DNA-bd_sf"/>
</dbReference>
<keyword evidence="6" id="KW-0808">Transferase</keyword>
<feature type="domain" description="Cyclic nucleotide-binding" evidence="4">
    <location>
        <begin position="60"/>
        <end position="99"/>
    </location>
</feature>
<dbReference type="PROSITE" id="PS50042">
    <property type="entry name" value="CNMP_BINDING_3"/>
    <property type="match status" value="1"/>
</dbReference>
<proteinExistence type="predicted"/>
<keyword evidence="1" id="KW-0805">Transcription regulation</keyword>
<evidence type="ECO:0000313" key="6">
    <source>
        <dbReference type="EMBL" id="SFL99172.1"/>
    </source>
</evidence>
<dbReference type="InterPro" id="IPR036390">
    <property type="entry name" value="WH_DNA-bd_sf"/>
</dbReference>
<dbReference type="STRING" id="414703.SAMN04488125_13518"/>
<dbReference type="InterPro" id="IPR018490">
    <property type="entry name" value="cNMP-bd_dom_sf"/>
</dbReference>
<dbReference type="Pfam" id="PF13545">
    <property type="entry name" value="HTH_Crp_2"/>
    <property type="match status" value="1"/>
</dbReference>
<dbReference type="CDD" id="cd00038">
    <property type="entry name" value="CAP_ED"/>
    <property type="match status" value="1"/>
</dbReference>
<keyword evidence="2" id="KW-0238">DNA-binding</keyword>
<dbReference type="InterPro" id="IPR000595">
    <property type="entry name" value="cNMP-bd_dom"/>
</dbReference>
<evidence type="ECO:0000259" key="4">
    <source>
        <dbReference type="PROSITE" id="PS50042"/>
    </source>
</evidence>
<dbReference type="InterPro" id="IPR012318">
    <property type="entry name" value="HTH_CRP"/>
</dbReference>
<dbReference type="GO" id="GO:0003677">
    <property type="term" value="F:DNA binding"/>
    <property type="evidence" value="ECO:0007669"/>
    <property type="project" value="UniProtKB-KW"/>
</dbReference>
<keyword evidence="6" id="KW-0418">Kinase</keyword>
<dbReference type="Gene3D" id="1.10.10.10">
    <property type="entry name" value="Winged helix-like DNA-binding domain superfamily/Winged helix DNA-binding domain"/>
    <property type="match status" value="1"/>
</dbReference>
<protein>
    <submittedName>
        <fullName evidence="6">cAMP-binding domain of CRP or a regulatory subunit of cAMP-dependent protein kinases</fullName>
    </submittedName>
</protein>
<dbReference type="InterPro" id="IPR014710">
    <property type="entry name" value="RmlC-like_jellyroll"/>
</dbReference>
<dbReference type="OrthoDB" id="7584044at2"/>
<keyword evidence="7" id="KW-1185">Reference proteome</keyword>
<accession>A0A1I4M7E0</accession>
<evidence type="ECO:0000313" key="7">
    <source>
        <dbReference type="Proteomes" id="UP000198804"/>
    </source>
</evidence>
<dbReference type="Pfam" id="PF00027">
    <property type="entry name" value="cNMP_binding"/>
    <property type="match status" value="1"/>
</dbReference>
<name>A0A1I4M7E0_9HYPH</name>
<dbReference type="RefSeq" id="WP_091951765.1">
    <property type="nucleotide sequence ID" value="NZ_FOSV01000035.1"/>
</dbReference>
<dbReference type="GO" id="GO:0006355">
    <property type="term" value="P:regulation of DNA-templated transcription"/>
    <property type="evidence" value="ECO:0007669"/>
    <property type="project" value="InterPro"/>
</dbReference>
<sequence>MIGPHSYSAAGLGVPQKPLDGMAGPLSLRLGAHVPLSGEDLAALAHLAVRESAVAAHADLVRQGEPADTAFLVLEGIAARYVQRASGARQILALLLPGDLCDPDLAHLECWDHGIATLSPCRIARVPRAVLEELIATRPAVALAFRRTKLEAEARSRAWLTALGILLATERLVRLFREIVDRMHAVGLAGRNEGPLPLTQVDMAECIGTSTVHVNRVLQDLRRSGVVELKGNWLRLSDRAGLDAPAGE</sequence>
<dbReference type="SUPFAM" id="SSF46785">
    <property type="entry name" value="Winged helix' DNA-binding domain"/>
    <property type="match status" value="1"/>
</dbReference>
<dbReference type="AlphaFoldDB" id="A0A1I4M7E0"/>
<feature type="domain" description="HTH crp-type" evidence="5">
    <location>
        <begin position="166"/>
        <end position="240"/>
    </location>
</feature>
<dbReference type="EMBL" id="FOSV01000035">
    <property type="protein sequence ID" value="SFL99172.1"/>
    <property type="molecule type" value="Genomic_DNA"/>
</dbReference>
<reference evidence="7" key="1">
    <citation type="submission" date="2016-10" db="EMBL/GenBank/DDBJ databases">
        <authorList>
            <person name="Varghese N."/>
            <person name="Submissions S."/>
        </authorList>
    </citation>
    <scope>NUCLEOTIDE SEQUENCE [LARGE SCALE GENOMIC DNA]</scope>
    <source>
        <strain evidence="7">CGMCC 1.6474</strain>
    </source>
</reference>
<dbReference type="Gene3D" id="2.60.120.10">
    <property type="entry name" value="Jelly Rolls"/>
    <property type="match status" value="1"/>
</dbReference>
<dbReference type="GO" id="GO:0016301">
    <property type="term" value="F:kinase activity"/>
    <property type="evidence" value="ECO:0007669"/>
    <property type="project" value="UniProtKB-KW"/>
</dbReference>
<dbReference type="SMART" id="SM00419">
    <property type="entry name" value="HTH_CRP"/>
    <property type="match status" value="1"/>
</dbReference>
<evidence type="ECO:0000256" key="2">
    <source>
        <dbReference type="ARBA" id="ARBA00023125"/>
    </source>
</evidence>
<dbReference type="Proteomes" id="UP000198804">
    <property type="component" value="Unassembled WGS sequence"/>
</dbReference>
<evidence type="ECO:0000259" key="5">
    <source>
        <dbReference type="PROSITE" id="PS51063"/>
    </source>
</evidence>
<evidence type="ECO:0000256" key="1">
    <source>
        <dbReference type="ARBA" id="ARBA00023015"/>
    </source>
</evidence>
<dbReference type="PROSITE" id="PS51063">
    <property type="entry name" value="HTH_CRP_2"/>
    <property type="match status" value="1"/>
</dbReference>
<evidence type="ECO:0000256" key="3">
    <source>
        <dbReference type="ARBA" id="ARBA00023163"/>
    </source>
</evidence>
<organism evidence="6 7">
    <name type="scientific">Methylorubrum salsuginis</name>
    <dbReference type="NCBI Taxonomy" id="414703"/>
    <lineage>
        <taxon>Bacteria</taxon>
        <taxon>Pseudomonadati</taxon>
        <taxon>Pseudomonadota</taxon>
        <taxon>Alphaproteobacteria</taxon>
        <taxon>Hyphomicrobiales</taxon>
        <taxon>Methylobacteriaceae</taxon>
        <taxon>Methylorubrum</taxon>
    </lineage>
</organism>
<dbReference type="SUPFAM" id="SSF51206">
    <property type="entry name" value="cAMP-binding domain-like"/>
    <property type="match status" value="1"/>
</dbReference>